<keyword evidence="3" id="KW-1185">Reference proteome</keyword>
<comment type="caution">
    <text evidence="2">The sequence shown here is derived from an EMBL/GenBank/DDBJ whole genome shotgun (WGS) entry which is preliminary data.</text>
</comment>
<evidence type="ECO:0000313" key="3">
    <source>
        <dbReference type="Proteomes" id="UP001281761"/>
    </source>
</evidence>
<protein>
    <submittedName>
        <fullName evidence="2">Uncharacterized protein</fullName>
    </submittedName>
</protein>
<accession>A0ABQ9Y7C6</accession>
<dbReference type="Proteomes" id="UP001281761">
    <property type="component" value="Unassembled WGS sequence"/>
</dbReference>
<evidence type="ECO:0000256" key="1">
    <source>
        <dbReference type="SAM" id="MobiDB-lite"/>
    </source>
</evidence>
<sequence>MSDTMTAPPGYGFVRHISEGGFGTVIEVEENSTGEHFARHGQQTVKNDRVQSPKKIESVTHPQKSKT</sequence>
<feature type="region of interest" description="Disordered" evidence="1">
    <location>
        <begin position="35"/>
        <end position="67"/>
    </location>
</feature>
<name>A0ABQ9Y7C6_9EUKA</name>
<feature type="compositionally biased region" description="Basic and acidic residues" evidence="1">
    <location>
        <begin position="46"/>
        <end position="58"/>
    </location>
</feature>
<reference evidence="2 3" key="1">
    <citation type="journal article" date="2022" name="bioRxiv">
        <title>Genomics of Preaxostyla Flagellates Illuminates Evolutionary Transitions and the Path Towards Mitochondrial Loss.</title>
        <authorList>
            <person name="Novak L.V.F."/>
            <person name="Treitli S.C."/>
            <person name="Pyrih J."/>
            <person name="Halakuc P."/>
            <person name="Pipaliya S.V."/>
            <person name="Vacek V."/>
            <person name="Brzon O."/>
            <person name="Soukal P."/>
            <person name="Eme L."/>
            <person name="Dacks J.B."/>
            <person name="Karnkowska A."/>
            <person name="Elias M."/>
            <person name="Hampl V."/>
        </authorList>
    </citation>
    <scope>NUCLEOTIDE SEQUENCE [LARGE SCALE GENOMIC DNA]</scope>
    <source>
        <strain evidence="2">NAU3</strain>
        <tissue evidence="2">Gut</tissue>
    </source>
</reference>
<proteinExistence type="predicted"/>
<dbReference type="EMBL" id="JARBJD010000028">
    <property type="protein sequence ID" value="KAK2959668.1"/>
    <property type="molecule type" value="Genomic_DNA"/>
</dbReference>
<organism evidence="2 3">
    <name type="scientific">Blattamonas nauphoetae</name>
    <dbReference type="NCBI Taxonomy" id="2049346"/>
    <lineage>
        <taxon>Eukaryota</taxon>
        <taxon>Metamonada</taxon>
        <taxon>Preaxostyla</taxon>
        <taxon>Oxymonadida</taxon>
        <taxon>Blattamonas</taxon>
    </lineage>
</organism>
<gene>
    <name evidence="2" type="ORF">BLNAU_5445</name>
</gene>
<evidence type="ECO:0000313" key="2">
    <source>
        <dbReference type="EMBL" id="KAK2959668.1"/>
    </source>
</evidence>